<evidence type="ECO:0000313" key="8">
    <source>
        <dbReference type="Proteomes" id="UP000309668"/>
    </source>
</evidence>
<dbReference type="Pfam" id="PF14759">
    <property type="entry name" value="Reductase_C"/>
    <property type="match status" value="1"/>
</dbReference>
<dbReference type="InterPro" id="IPR036188">
    <property type="entry name" value="FAD/NAD-bd_sf"/>
</dbReference>
<dbReference type="OrthoDB" id="7809559at2"/>
<dbReference type="InterPro" id="IPR028202">
    <property type="entry name" value="Reductase_C"/>
</dbReference>
<dbReference type="GO" id="GO:0016651">
    <property type="term" value="F:oxidoreductase activity, acting on NAD(P)H"/>
    <property type="evidence" value="ECO:0007669"/>
    <property type="project" value="TreeGrafter"/>
</dbReference>
<gene>
    <name evidence="7" type="ORF">FEV51_08490</name>
</gene>
<dbReference type="Pfam" id="PF07992">
    <property type="entry name" value="Pyr_redox_2"/>
    <property type="match status" value="1"/>
</dbReference>
<dbReference type="PANTHER" id="PTHR43557">
    <property type="entry name" value="APOPTOSIS-INDUCING FACTOR 1"/>
    <property type="match status" value="1"/>
</dbReference>
<keyword evidence="4" id="KW-0560">Oxidoreductase</keyword>
<dbReference type="PRINTS" id="PR00368">
    <property type="entry name" value="FADPNR"/>
</dbReference>
<keyword evidence="3" id="KW-0274">FAD</keyword>
<proteinExistence type="predicted"/>
<dbReference type="SUPFAM" id="SSF55424">
    <property type="entry name" value="FAD/NAD-linked reductases, dimerisation (C-terminal) domain"/>
    <property type="match status" value="1"/>
</dbReference>
<organism evidence="7 8">
    <name type="scientific">Qipengyuania marisflavi</name>
    <dbReference type="NCBI Taxonomy" id="2486356"/>
    <lineage>
        <taxon>Bacteria</taxon>
        <taxon>Pseudomonadati</taxon>
        <taxon>Pseudomonadota</taxon>
        <taxon>Alphaproteobacteria</taxon>
        <taxon>Sphingomonadales</taxon>
        <taxon>Erythrobacteraceae</taxon>
        <taxon>Qipengyuania</taxon>
    </lineage>
</organism>
<evidence type="ECO:0000256" key="3">
    <source>
        <dbReference type="ARBA" id="ARBA00022827"/>
    </source>
</evidence>
<dbReference type="GO" id="GO:0005737">
    <property type="term" value="C:cytoplasm"/>
    <property type="evidence" value="ECO:0007669"/>
    <property type="project" value="TreeGrafter"/>
</dbReference>
<feature type="domain" description="FAD/NAD(P)-binding" evidence="5">
    <location>
        <begin position="4"/>
        <end position="304"/>
    </location>
</feature>
<protein>
    <submittedName>
        <fullName evidence="7">NAD(P)/FAD-dependent oxidoreductase</fullName>
    </submittedName>
</protein>
<name>A0A5S3P5K9_9SPHN</name>
<dbReference type="PRINTS" id="PR00411">
    <property type="entry name" value="PNDRDTASEI"/>
</dbReference>
<dbReference type="EMBL" id="VCAO01000003">
    <property type="protein sequence ID" value="TMM48307.1"/>
    <property type="molecule type" value="Genomic_DNA"/>
</dbReference>
<dbReference type="PANTHER" id="PTHR43557:SF2">
    <property type="entry name" value="RIESKE DOMAIN-CONTAINING PROTEIN-RELATED"/>
    <property type="match status" value="1"/>
</dbReference>
<dbReference type="InterPro" id="IPR016156">
    <property type="entry name" value="FAD/NAD-linked_Rdtase_dimer_sf"/>
</dbReference>
<dbReference type="Proteomes" id="UP000309668">
    <property type="component" value="Unassembled WGS sequence"/>
</dbReference>
<dbReference type="SUPFAM" id="SSF51905">
    <property type="entry name" value="FAD/NAD(P)-binding domain"/>
    <property type="match status" value="1"/>
</dbReference>
<evidence type="ECO:0000259" key="6">
    <source>
        <dbReference type="Pfam" id="PF14759"/>
    </source>
</evidence>
<evidence type="ECO:0000256" key="4">
    <source>
        <dbReference type="ARBA" id="ARBA00023002"/>
    </source>
</evidence>
<dbReference type="Gene3D" id="3.50.50.60">
    <property type="entry name" value="FAD/NAD(P)-binding domain"/>
    <property type="match status" value="2"/>
</dbReference>
<dbReference type="AlphaFoldDB" id="A0A5S3P5K9"/>
<comment type="caution">
    <text evidence="7">The sequence shown here is derived from an EMBL/GenBank/DDBJ whole genome shotgun (WGS) entry which is preliminary data.</text>
</comment>
<reference evidence="7 8" key="1">
    <citation type="submission" date="2019-05" db="EMBL/GenBank/DDBJ databases">
        <title>Erythrobacter marisflavi sp. nov., isolated from isolated from water of an estuary environment.</title>
        <authorList>
            <person name="Yoon J.-H."/>
        </authorList>
    </citation>
    <scope>NUCLEOTIDE SEQUENCE [LARGE SCALE GENOMIC DNA]</scope>
    <source>
        <strain evidence="7 8">KEM-5</strain>
    </source>
</reference>
<evidence type="ECO:0000313" key="7">
    <source>
        <dbReference type="EMBL" id="TMM48307.1"/>
    </source>
</evidence>
<evidence type="ECO:0000256" key="2">
    <source>
        <dbReference type="ARBA" id="ARBA00022630"/>
    </source>
</evidence>
<dbReference type="RefSeq" id="WP_138617860.1">
    <property type="nucleotide sequence ID" value="NZ_VCAO01000003.1"/>
</dbReference>
<accession>A0A5S3P5K9</accession>
<keyword evidence="2" id="KW-0285">Flavoprotein</keyword>
<dbReference type="InterPro" id="IPR050446">
    <property type="entry name" value="FAD-oxidoreductase/Apoptosis"/>
</dbReference>
<comment type="cofactor">
    <cofactor evidence="1">
        <name>FAD</name>
        <dbReference type="ChEBI" id="CHEBI:57692"/>
    </cofactor>
</comment>
<evidence type="ECO:0000256" key="1">
    <source>
        <dbReference type="ARBA" id="ARBA00001974"/>
    </source>
</evidence>
<dbReference type="InterPro" id="IPR023753">
    <property type="entry name" value="FAD/NAD-binding_dom"/>
</dbReference>
<feature type="domain" description="Reductase C-terminal" evidence="6">
    <location>
        <begin position="324"/>
        <end position="408"/>
    </location>
</feature>
<evidence type="ECO:0000259" key="5">
    <source>
        <dbReference type="Pfam" id="PF07992"/>
    </source>
</evidence>
<dbReference type="Gene3D" id="3.30.390.30">
    <property type="match status" value="1"/>
</dbReference>
<sequence length="408" mass="44074">MEQYDIVIVGSGHGGAQAAIALRQAGHEDSILMVSRDRNPPYERPPLSKDYLAGEKPFERILIRPEQFWADRNVTLRLGCNVDVVDWMSHELALSDGGKVGYRKMIWAAGGDARRLSCPGADLAGIHTVRSRRDVDALRAELAVGARRVVIAGAGYIGLEAAAVLRKLGCEVTVLERLDRVLARVAGPELSAFYAAEHSAQGVDLRLGTGVERIEGEDDRVSAVVSDSGETIACDILVVGVGIVPSVGPLIAAGAAGSNGVDVDTFCRTSLDDIYAIGDCAAHANPYASNKVIRLESVQNANDMATTTARSIMGDKQDYDAVPWFWSNQYDLRLQTVGLSLDYDATVLRGDPEARKFSVIYLKEGHVLALDCVNNTRDYAQGRKLVEARAEIEPALLADTEVPLKEML</sequence>
<keyword evidence="8" id="KW-1185">Reference proteome</keyword>